<dbReference type="Proteomes" id="UP000586454">
    <property type="component" value="Unassembled WGS sequence"/>
</dbReference>
<protein>
    <submittedName>
        <fullName evidence="5">Toxic anion resistance protein TelA</fullName>
    </submittedName>
</protein>
<evidence type="ECO:0000256" key="1">
    <source>
        <dbReference type="ARBA" id="ARBA00005541"/>
    </source>
</evidence>
<gene>
    <name evidence="5" type="ORF">PEPNEM18_00848</name>
</gene>
<proteinExistence type="inferred from homology"/>
<organism evidence="5 6">
    <name type="scientific">Aedoeadaptatus nemausensis</name>
    <dbReference type="NCBI Taxonomy" id="2582829"/>
    <lineage>
        <taxon>Bacteria</taxon>
        <taxon>Bacillati</taxon>
        <taxon>Bacillota</taxon>
        <taxon>Tissierellia</taxon>
        <taxon>Tissierellales</taxon>
        <taxon>Peptoniphilaceae</taxon>
        <taxon>Aedoeadaptatus</taxon>
    </lineage>
</organism>
<dbReference type="RefSeq" id="WP_180499574.1">
    <property type="nucleotide sequence ID" value="NZ_CAIJCS010000016.1"/>
</dbReference>
<comment type="similarity">
    <text evidence="1 2">Belongs to the TelA family.</text>
</comment>
<comment type="caution">
    <text evidence="5">The sequence shown here is derived from an EMBL/GenBank/DDBJ whole genome shotgun (WGS) entry which is preliminary data.</text>
</comment>
<keyword evidence="6" id="KW-1185">Reference proteome</keyword>
<dbReference type="EMBL" id="CAIJCS010000016">
    <property type="protein sequence ID" value="CAC9929132.1"/>
    <property type="molecule type" value="Genomic_DNA"/>
</dbReference>
<evidence type="ECO:0000313" key="6">
    <source>
        <dbReference type="Proteomes" id="UP000586454"/>
    </source>
</evidence>
<keyword evidence="3" id="KW-0175">Coiled coil</keyword>
<dbReference type="InterPro" id="IPR008863">
    <property type="entry name" value="Toxic_anion-R_TelA"/>
</dbReference>
<evidence type="ECO:0000256" key="2">
    <source>
        <dbReference type="PIRNR" id="PIRNR026508"/>
    </source>
</evidence>
<dbReference type="AlphaFoldDB" id="A0A6V6Y264"/>
<reference evidence="5 6" key="1">
    <citation type="submission" date="2020-06" db="EMBL/GenBank/DDBJ databases">
        <authorList>
            <person name="Criscuolo A."/>
        </authorList>
    </citation>
    <scope>NUCLEOTIDE SEQUENCE [LARGE SCALE GENOMIC DNA]</scope>
    <source>
        <strain evidence="5">1804121828</strain>
    </source>
</reference>
<evidence type="ECO:0000313" key="5">
    <source>
        <dbReference type="EMBL" id="CAC9929132.1"/>
    </source>
</evidence>
<dbReference type="PIRSF" id="PIRSF026508">
    <property type="entry name" value="TelA"/>
    <property type="match status" value="1"/>
</dbReference>
<feature type="coiled-coil region" evidence="3">
    <location>
        <begin position="121"/>
        <end position="148"/>
    </location>
</feature>
<feature type="region of interest" description="Disordered" evidence="4">
    <location>
        <begin position="1"/>
        <end position="20"/>
    </location>
</feature>
<sequence length="372" mass="42345">MSDEIKLTLDGLDDTPHEEESILLEEKAPKKEIQLTEAEQRQVDEFAKTIDLTNSSVVLQYGVGAQKKISTFSEKTLESVRTKDLGEVGGLLSGVVTELKSFENEDEKGIKGLFKRSANKITAMKVKYDKAEKNVDEIARALENHQITLMKDISMLDQMYELNEKYFKELTMYIMAGNQKLEEVRTKELPALMANTEPGSIEAQKVNDLQNMANRFEKKIHDLELTRMVSLQMAPQIRMVQASNTVMAEKIQSTIVNTIPIWKNQMVLALGVHHSEQAAEAQKMVSDLTNELLKKNADTLRQSTVNVAKESERGIVDVDTIRHTNEQLIAALDEVRHIQMEGHDNREKAKRELEILEQDLKTRLLARQNEER</sequence>
<evidence type="ECO:0000256" key="3">
    <source>
        <dbReference type="SAM" id="Coils"/>
    </source>
</evidence>
<dbReference type="PANTHER" id="PTHR38432:SF1">
    <property type="entry name" value="TELA-LIKE PROTEIN SAOUHSC_01408"/>
    <property type="match status" value="1"/>
</dbReference>
<evidence type="ECO:0000256" key="4">
    <source>
        <dbReference type="SAM" id="MobiDB-lite"/>
    </source>
</evidence>
<name>A0A6V6Y264_9FIRM</name>
<accession>A0A6V6Y264</accession>
<dbReference type="PANTHER" id="PTHR38432">
    <property type="entry name" value="TELA-LIKE PROTEIN SAOUHSC_01408"/>
    <property type="match status" value="1"/>
</dbReference>
<dbReference type="Pfam" id="PF05816">
    <property type="entry name" value="TelA"/>
    <property type="match status" value="1"/>
</dbReference>